<reference evidence="2" key="1">
    <citation type="submission" date="2020-06" db="EMBL/GenBank/DDBJ databases">
        <authorList>
            <consortium name="Plant Systems Biology data submission"/>
        </authorList>
    </citation>
    <scope>NUCLEOTIDE SEQUENCE</scope>
    <source>
        <strain evidence="2">D6</strain>
    </source>
</reference>
<protein>
    <submittedName>
        <fullName evidence="2">Uncharacterized protein</fullName>
    </submittedName>
</protein>
<name>A0A9N8EV48_9STRA</name>
<proteinExistence type="predicted"/>
<evidence type="ECO:0000313" key="2">
    <source>
        <dbReference type="EMBL" id="CAB9526054.1"/>
    </source>
</evidence>
<dbReference type="Proteomes" id="UP001153069">
    <property type="component" value="Unassembled WGS sequence"/>
</dbReference>
<sequence length="88" mass="9572">MASKWTSNIPLAANIISRVPLLVIPAAVISLASSVQHPINPCKMASFPFVENVDDTLIPQDCIQALQAGIDSFPEEKRAAMQMMFSPF</sequence>
<gene>
    <name evidence="2" type="ORF">SEMRO_1769_G296480.1</name>
</gene>
<organism evidence="2 3">
    <name type="scientific">Seminavis robusta</name>
    <dbReference type="NCBI Taxonomy" id="568900"/>
    <lineage>
        <taxon>Eukaryota</taxon>
        <taxon>Sar</taxon>
        <taxon>Stramenopiles</taxon>
        <taxon>Ochrophyta</taxon>
        <taxon>Bacillariophyta</taxon>
        <taxon>Bacillariophyceae</taxon>
        <taxon>Bacillariophycidae</taxon>
        <taxon>Naviculales</taxon>
        <taxon>Naviculaceae</taxon>
        <taxon>Seminavis</taxon>
    </lineage>
</organism>
<feature type="chain" id="PRO_5040322446" evidence="1">
    <location>
        <begin position="35"/>
        <end position="88"/>
    </location>
</feature>
<comment type="caution">
    <text evidence="2">The sequence shown here is derived from an EMBL/GenBank/DDBJ whole genome shotgun (WGS) entry which is preliminary data.</text>
</comment>
<evidence type="ECO:0000256" key="1">
    <source>
        <dbReference type="SAM" id="SignalP"/>
    </source>
</evidence>
<accession>A0A9N8EV48</accession>
<dbReference type="AlphaFoldDB" id="A0A9N8EV48"/>
<dbReference type="EMBL" id="CAICTM010001767">
    <property type="protein sequence ID" value="CAB9526054.1"/>
    <property type="molecule type" value="Genomic_DNA"/>
</dbReference>
<keyword evidence="1" id="KW-0732">Signal</keyword>
<feature type="signal peptide" evidence="1">
    <location>
        <begin position="1"/>
        <end position="34"/>
    </location>
</feature>
<evidence type="ECO:0000313" key="3">
    <source>
        <dbReference type="Proteomes" id="UP001153069"/>
    </source>
</evidence>
<keyword evidence="3" id="KW-1185">Reference proteome</keyword>